<evidence type="ECO:0000256" key="15">
    <source>
        <dbReference type="ARBA" id="ARBA00023180"/>
    </source>
</evidence>
<evidence type="ECO:0000256" key="4">
    <source>
        <dbReference type="ARBA" id="ARBA00022475"/>
    </source>
</evidence>
<evidence type="ECO:0000256" key="18">
    <source>
        <dbReference type="ARBA" id="ARBA00043103"/>
    </source>
</evidence>
<keyword evidence="5" id="KW-0633">Potassium transport</keyword>
<name>A0A8B9ZPX2_9AVES</name>
<keyword evidence="11" id="KW-1133">Transmembrane helix</keyword>
<evidence type="ECO:0000256" key="13">
    <source>
        <dbReference type="ARBA" id="ARBA00023136"/>
    </source>
</evidence>
<keyword evidence="3" id="KW-0813">Transport</keyword>
<evidence type="ECO:0000256" key="12">
    <source>
        <dbReference type="ARBA" id="ARBA00023065"/>
    </source>
</evidence>
<dbReference type="Pfam" id="PF00287">
    <property type="entry name" value="Na_K-ATPase"/>
    <property type="match status" value="1"/>
</dbReference>
<reference evidence="21" key="1">
    <citation type="submission" date="2025-08" db="UniProtKB">
        <authorList>
            <consortium name="Ensembl"/>
        </authorList>
    </citation>
    <scope>IDENTIFICATION</scope>
</reference>
<keyword evidence="14" id="KW-1015">Disulfide bond</keyword>
<evidence type="ECO:0000256" key="20">
    <source>
        <dbReference type="ARBA" id="ARBA00047115"/>
    </source>
</evidence>
<keyword evidence="9" id="KW-0630">Potassium</keyword>
<evidence type="ECO:0000256" key="16">
    <source>
        <dbReference type="ARBA" id="ARBA00040472"/>
    </source>
</evidence>
<evidence type="ECO:0000256" key="11">
    <source>
        <dbReference type="ARBA" id="ARBA00022989"/>
    </source>
</evidence>
<reference evidence="21" key="2">
    <citation type="submission" date="2025-09" db="UniProtKB">
        <authorList>
            <consortium name="Ensembl"/>
        </authorList>
    </citation>
    <scope>IDENTIFICATION</scope>
</reference>
<dbReference type="GO" id="GO:0036376">
    <property type="term" value="P:sodium ion export across plasma membrane"/>
    <property type="evidence" value="ECO:0007669"/>
    <property type="project" value="TreeGrafter"/>
</dbReference>
<keyword evidence="4" id="KW-1003">Cell membrane</keyword>
<keyword evidence="15" id="KW-0325">Glycoprotein</keyword>
<keyword evidence="12" id="KW-0406">Ion transport</keyword>
<dbReference type="GO" id="GO:0016324">
    <property type="term" value="C:apical plasma membrane"/>
    <property type="evidence" value="ECO:0007669"/>
    <property type="project" value="UniProtKB-SubCell"/>
</dbReference>
<keyword evidence="6" id="KW-0812">Transmembrane</keyword>
<dbReference type="GO" id="GO:0005890">
    <property type="term" value="C:sodium:potassium-exchanging ATPase complex"/>
    <property type="evidence" value="ECO:0007669"/>
    <property type="project" value="InterPro"/>
</dbReference>
<evidence type="ECO:0000256" key="10">
    <source>
        <dbReference type="ARBA" id="ARBA00022968"/>
    </source>
</evidence>
<dbReference type="Gene3D" id="2.60.40.1660">
    <property type="entry name" value="Na, k-atpase alpha subunit"/>
    <property type="match status" value="1"/>
</dbReference>
<dbReference type="AlphaFoldDB" id="A0A8B9ZPX2"/>
<dbReference type="PANTHER" id="PTHR11523">
    <property type="entry name" value="SODIUM/POTASSIUM-DEPENDENT ATPASE BETA SUBUNIT"/>
    <property type="match status" value="1"/>
</dbReference>
<evidence type="ECO:0000313" key="21">
    <source>
        <dbReference type="Ensembl" id="ENSAZOP00000007324.1"/>
    </source>
</evidence>
<dbReference type="Ensembl" id="ENSAZOT00000007819.1">
    <property type="protein sequence ID" value="ENSAZOP00000007324.1"/>
    <property type="gene ID" value="ENSAZOG00000004690.1"/>
</dbReference>
<dbReference type="GO" id="GO:0006883">
    <property type="term" value="P:intracellular sodium ion homeostasis"/>
    <property type="evidence" value="ECO:0007669"/>
    <property type="project" value="TreeGrafter"/>
</dbReference>
<evidence type="ECO:0000256" key="5">
    <source>
        <dbReference type="ARBA" id="ARBA00022538"/>
    </source>
</evidence>
<evidence type="ECO:0000256" key="14">
    <source>
        <dbReference type="ARBA" id="ARBA00023157"/>
    </source>
</evidence>
<comment type="subcellular location">
    <subcellularLocation>
        <location evidence="1">Apical cell membrane</location>
        <topology evidence="1">Single-pass type II membrane protein</topology>
    </subcellularLocation>
</comment>
<evidence type="ECO:0000313" key="22">
    <source>
        <dbReference type="Proteomes" id="UP000694549"/>
    </source>
</evidence>
<keyword evidence="8" id="KW-0130">Cell adhesion</keyword>
<evidence type="ECO:0000256" key="6">
    <source>
        <dbReference type="ARBA" id="ARBA00022692"/>
    </source>
</evidence>
<evidence type="ECO:0000256" key="2">
    <source>
        <dbReference type="ARBA" id="ARBA00005876"/>
    </source>
</evidence>
<protein>
    <recommendedName>
        <fullName evidence="16">Potassium-transporting ATPase subunit beta</fullName>
    </recommendedName>
    <alternativeName>
        <fullName evidence="18">Gastric H(+)/K(+) ATPase subunit beta</fullName>
    </alternativeName>
    <alternativeName>
        <fullName evidence="17">Proton pump beta chain</fullName>
    </alternativeName>
</protein>
<dbReference type="GO" id="GO:0030007">
    <property type="term" value="P:intracellular potassium ion homeostasis"/>
    <property type="evidence" value="ECO:0007669"/>
    <property type="project" value="TreeGrafter"/>
</dbReference>
<comment type="subunit">
    <text evidence="20">The ATPase pump is composed of two subunits: alpha (catalytic) and beta (regulatory). Interacts with alpha subunit ATP12A; this interaction is required for the formation of a functionally active pump and targeting at the plasma membrane. Interacts (via N-terminus) with alpha subunit ATP4A (via the P-domain).</text>
</comment>
<dbReference type="GO" id="GO:1990573">
    <property type="term" value="P:potassium ion import across plasma membrane"/>
    <property type="evidence" value="ECO:0007669"/>
    <property type="project" value="TreeGrafter"/>
</dbReference>
<dbReference type="GO" id="GO:0007155">
    <property type="term" value="P:cell adhesion"/>
    <property type="evidence" value="ECO:0007669"/>
    <property type="project" value="UniProtKB-KW"/>
</dbReference>
<sequence length="67" mass="7697">HYFPYYGKKAQVGAHLRHNPLVAVKFLNLTRNVELKIVCKIIGAGITFDNVHDPYEGKVEFKLKIED</sequence>
<keyword evidence="7" id="KW-0375">Hydrogen ion transport</keyword>
<keyword evidence="10" id="KW-0735">Signal-anchor</keyword>
<accession>A0A8B9ZPX2</accession>
<proteinExistence type="inferred from homology"/>
<evidence type="ECO:0000256" key="1">
    <source>
        <dbReference type="ARBA" id="ARBA00004655"/>
    </source>
</evidence>
<evidence type="ECO:0000256" key="3">
    <source>
        <dbReference type="ARBA" id="ARBA00022448"/>
    </source>
</evidence>
<dbReference type="GO" id="GO:1902600">
    <property type="term" value="P:proton transmembrane transport"/>
    <property type="evidence" value="ECO:0007669"/>
    <property type="project" value="UniProtKB-KW"/>
</dbReference>
<organism evidence="21 22">
    <name type="scientific">Anas zonorhyncha</name>
    <name type="common">Eastern spot-billed duck</name>
    <dbReference type="NCBI Taxonomy" id="75864"/>
    <lineage>
        <taxon>Eukaryota</taxon>
        <taxon>Metazoa</taxon>
        <taxon>Chordata</taxon>
        <taxon>Craniata</taxon>
        <taxon>Vertebrata</taxon>
        <taxon>Euteleostomi</taxon>
        <taxon>Archelosauria</taxon>
        <taxon>Archosauria</taxon>
        <taxon>Dinosauria</taxon>
        <taxon>Saurischia</taxon>
        <taxon>Theropoda</taxon>
        <taxon>Coelurosauria</taxon>
        <taxon>Aves</taxon>
        <taxon>Neognathae</taxon>
        <taxon>Galloanserae</taxon>
        <taxon>Anseriformes</taxon>
        <taxon>Anatidae</taxon>
        <taxon>Anatinae</taxon>
        <taxon>Anas</taxon>
    </lineage>
</organism>
<keyword evidence="22" id="KW-1185">Reference proteome</keyword>
<keyword evidence="13" id="KW-0472">Membrane</keyword>
<dbReference type="InterPro" id="IPR000402">
    <property type="entry name" value="Na/K_ATPase_sub_beta"/>
</dbReference>
<dbReference type="Proteomes" id="UP000694549">
    <property type="component" value="Unplaced"/>
</dbReference>
<evidence type="ECO:0000256" key="9">
    <source>
        <dbReference type="ARBA" id="ARBA00022958"/>
    </source>
</evidence>
<dbReference type="GO" id="GO:0001671">
    <property type="term" value="F:ATPase activator activity"/>
    <property type="evidence" value="ECO:0007669"/>
    <property type="project" value="TreeGrafter"/>
</dbReference>
<dbReference type="PANTHER" id="PTHR11523:SF11">
    <property type="entry name" value="POTASSIUM-TRANSPORTING ATPASE SUBUNIT BETA"/>
    <property type="match status" value="1"/>
</dbReference>
<evidence type="ECO:0000256" key="17">
    <source>
        <dbReference type="ARBA" id="ARBA00042680"/>
    </source>
</evidence>
<comment type="similarity">
    <text evidence="2">Belongs to the X(+)/potassium ATPases subunit beta family.</text>
</comment>
<dbReference type="InterPro" id="IPR038702">
    <property type="entry name" value="Na/K_ATPase_sub_beta_sf"/>
</dbReference>
<comment type="function">
    <text evidence="19">The beta subunit of the gastric H(+)/K(+) ATPase pump which transports H(+) ions in exchange for K(+) ions across the apical membrane of parietal cells. Plays a structural and regulatory role in the assembly and membrane targeting of a functionally active pump. Within a transport cycle, the transfer of a H(+) ion across the membrane is coupled to ATP hydrolysis and is associated with a transient phosphorylation of the alpha subunit that shifts the pump conformation from inward-facing (E1) to outward-facing state (E2). Interacts with the phosphorylation domain of the alpha subunit and functions as a ratchet, stabilizing the lumenal-open E2 conformation and preventing the reverse reaction of the transport cycle.</text>
</comment>
<evidence type="ECO:0000256" key="19">
    <source>
        <dbReference type="ARBA" id="ARBA00046158"/>
    </source>
</evidence>
<evidence type="ECO:0000256" key="7">
    <source>
        <dbReference type="ARBA" id="ARBA00022781"/>
    </source>
</evidence>
<evidence type="ECO:0000256" key="8">
    <source>
        <dbReference type="ARBA" id="ARBA00022889"/>
    </source>
</evidence>